<reference evidence="1" key="1">
    <citation type="journal article" date="2020" name="Nature">
        <title>Giant virus diversity and host interactions through global metagenomics.</title>
        <authorList>
            <person name="Schulz F."/>
            <person name="Roux S."/>
            <person name="Paez-Espino D."/>
            <person name="Jungbluth S."/>
            <person name="Walsh D.A."/>
            <person name="Denef V.J."/>
            <person name="McMahon K.D."/>
            <person name="Konstantinidis K.T."/>
            <person name="Eloe-Fadrosh E.A."/>
            <person name="Kyrpides N.C."/>
            <person name="Woyke T."/>
        </authorList>
    </citation>
    <scope>NUCLEOTIDE SEQUENCE</scope>
    <source>
        <strain evidence="1">GVMAG-S-3300013014-136</strain>
    </source>
</reference>
<name>A0A6C0KSW9_9ZZZZ</name>
<dbReference type="EMBL" id="MN740967">
    <property type="protein sequence ID" value="QHU20291.1"/>
    <property type="molecule type" value="Genomic_DNA"/>
</dbReference>
<sequence length="46" mass="5566">MKKGQNRNVHFWKMEIFCRKGGQNFPCLTGKLLFQKKREKTCDDKF</sequence>
<dbReference type="AlphaFoldDB" id="A0A6C0KSW9"/>
<accession>A0A6C0KSW9</accession>
<proteinExistence type="predicted"/>
<evidence type="ECO:0000313" key="1">
    <source>
        <dbReference type="EMBL" id="QHU20291.1"/>
    </source>
</evidence>
<protein>
    <submittedName>
        <fullName evidence="1">Uncharacterized protein</fullName>
    </submittedName>
</protein>
<organism evidence="1">
    <name type="scientific">viral metagenome</name>
    <dbReference type="NCBI Taxonomy" id="1070528"/>
    <lineage>
        <taxon>unclassified sequences</taxon>
        <taxon>metagenomes</taxon>
        <taxon>organismal metagenomes</taxon>
    </lineage>
</organism>